<comment type="pathway">
    <text evidence="2">Cofactor biosynthesis; thiamine diphosphate biosynthesis.</text>
</comment>
<dbReference type="PROSITE" id="PS51257">
    <property type="entry name" value="PROKAR_LIPOPROTEIN"/>
    <property type="match status" value="1"/>
</dbReference>
<dbReference type="SUPFAM" id="SSF53850">
    <property type="entry name" value="Periplasmic binding protein-like II"/>
    <property type="match status" value="1"/>
</dbReference>
<organism evidence="14 15">
    <name type="scientific">Cryptosporangium phraense</name>
    <dbReference type="NCBI Taxonomy" id="2593070"/>
    <lineage>
        <taxon>Bacteria</taxon>
        <taxon>Bacillati</taxon>
        <taxon>Actinomycetota</taxon>
        <taxon>Actinomycetes</taxon>
        <taxon>Cryptosporangiales</taxon>
        <taxon>Cryptosporangiaceae</taxon>
        <taxon>Cryptosporangium</taxon>
    </lineage>
</organism>
<evidence type="ECO:0000313" key="14">
    <source>
        <dbReference type="EMBL" id="TQS43183.1"/>
    </source>
</evidence>
<evidence type="ECO:0000313" key="15">
    <source>
        <dbReference type="Proteomes" id="UP000317982"/>
    </source>
</evidence>
<feature type="domain" description="SsuA/THI5-like" evidence="13">
    <location>
        <begin position="54"/>
        <end position="260"/>
    </location>
</feature>
<evidence type="ECO:0000256" key="1">
    <source>
        <dbReference type="ARBA" id="ARBA00003469"/>
    </source>
</evidence>
<feature type="signal peptide" evidence="12">
    <location>
        <begin position="1"/>
        <end position="25"/>
    </location>
</feature>
<dbReference type="GO" id="GO:0016740">
    <property type="term" value="F:transferase activity"/>
    <property type="evidence" value="ECO:0007669"/>
    <property type="project" value="UniProtKB-KW"/>
</dbReference>
<dbReference type="InParanoid" id="A0A545APG8"/>
<comment type="similarity">
    <text evidence="3">Belongs to the NMT1/THI5 family.</text>
</comment>
<keyword evidence="7" id="KW-0663">Pyridoxal phosphate</keyword>
<evidence type="ECO:0000256" key="10">
    <source>
        <dbReference type="ARBA" id="ARBA00033171"/>
    </source>
</evidence>
<comment type="caution">
    <text evidence="14">The sequence shown here is derived from an EMBL/GenBank/DDBJ whole genome shotgun (WGS) entry which is preliminary data.</text>
</comment>
<evidence type="ECO:0000256" key="12">
    <source>
        <dbReference type="SAM" id="SignalP"/>
    </source>
</evidence>
<dbReference type="GO" id="GO:0046872">
    <property type="term" value="F:metal ion binding"/>
    <property type="evidence" value="ECO:0007669"/>
    <property type="project" value="UniProtKB-KW"/>
</dbReference>
<accession>A0A545APG8</accession>
<evidence type="ECO:0000256" key="8">
    <source>
        <dbReference type="ARBA" id="ARBA00022977"/>
    </source>
</evidence>
<protein>
    <recommendedName>
        <fullName evidence="10">Thiamine pyrimidine synthase</fullName>
    </recommendedName>
</protein>
<keyword evidence="9" id="KW-0408">Iron</keyword>
<dbReference type="OrthoDB" id="5348911at2"/>
<evidence type="ECO:0000256" key="3">
    <source>
        <dbReference type="ARBA" id="ARBA00009406"/>
    </source>
</evidence>
<evidence type="ECO:0000256" key="2">
    <source>
        <dbReference type="ARBA" id="ARBA00004948"/>
    </source>
</evidence>
<keyword evidence="5" id="KW-0808">Transferase</keyword>
<gene>
    <name evidence="14" type="ORF">FL583_20260</name>
</gene>
<evidence type="ECO:0000256" key="4">
    <source>
        <dbReference type="ARBA" id="ARBA00011738"/>
    </source>
</evidence>
<keyword evidence="8" id="KW-0784">Thiamine biosynthesis</keyword>
<dbReference type="PROSITE" id="PS51318">
    <property type="entry name" value="TAT"/>
    <property type="match status" value="1"/>
</dbReference>
<dbReference type="PANTHER" id="PTHR31528">
    <property type="entry name" value="4-AMINO-5-HYDROXYMETHYL-2-METHYLPYRIMIDINE PHOSPHATE SYNTHASE THI11-RELATED"/>
    <property type="match status" value="1"/>
</dbReference>
<proteinExistence type="inferred from homology"/>
<comment type="function">
    <text evidence="1">Responsible for the formation of the pyrimidine heterocycle in the thiamine biosynthesis pathway. Catalyzes the formation of hydroxymethylpyrimidine phosphate (HMP-P) from histidine and pyridoxal phosphate (PLP). The protein uses PLP and the active site histidine to form HMP-P, generating an inactive enzyme. The enzyme can only undergo a single turnover, which suggests it is a suicide enzyme.</text>
</comment>
<dbReference type="Proteomes" id="UP000317982">
    <property type="component" value="Unassembled WGS sequence"/>
</dbReference>
<evidence type="ECO:0000256" key="5">
    <source>
        <dbReference type="ARBA" id="ARBA00022679"/>
    </source>
</evidence>
<dbReference type="RefSeq" id="WP_142706268.1">
    <property type="nucleotide sequence ID" value="NZ_VIRS01000014.1"/>
</dbReference>
<comment type="subunit">
    <text evidence="4">Homodimer.</text>
</comment>
<dbReference type="PANTHER" id="PTHR31528:SF1">
    <property type="entry name" value="4-AMINO-5-HYDROXYMETHYL-2-METHYLPYRIMIDINE PHOSPHATE SYNTHASE THI11-RELATED"/>
    <property type="match status" value="1"/>
</dbReference>
<evidence type="ECO:0000256" key="6">
    <source>
        <dbReference type="ARBA" id="ARBA00022723"/>
    </source>
</evidence>
<dbReference type="EMBL" id="VIRS01000014">
    <property type="protein sequence ID" value="TQS43183.1"/>
    <property type="molecule type" value="Genomic_DNA"/>
</dbReference>
<dbReference type="InterPro" id="IPR015168">
    <property type="entry name" value="SsuA/THI5"/>
</dbReference>
<evidence type="ECO:0000256" key="9">
    <source>
        <dbReference type="ARBA" id="ARBA00023004"/>
    </source>
</evidence>
<dbReference type="GO" id="GO:0009228">
    <property type="term" value="P:thiamine biosynthetic process"/>
    <property type="evidence" value="ECO:0007669"/>
    <property type="project" value="UniProtKB-KW"/>
</dbReference>
<evidence type="ECO:0000259" key="13">
    <source>
        <dbReference type="Pfam" id="PF09084"/>
    </source>
</evidence>
<keyword evidence="15" id="KW-1185">Reference proteome</keyword>
<sequence>MATRRNFLKIAGLGVTAIAAAPLLAACGGGDDDASSSGGVTDLKVQLSWITDASFSQLYIADSKGYLADEKVKLSLIPGGSDIGAIEGIVASGAADVGMSTDITSLIAAIADGNPLVCIGALYQENLNALMSDPAKPITSVAQLKGKKIGGNQGVQTKFDAMFKLAGLEPDYTFVPTGYGPDPLIKGDVDALAVFVTDEALAYQDTTGKAPTLLTFTEAGLPAYTEPIFVTTDTLKNKRDALKGMLSALKKASADDIADPALGAKLAVDQYGKGNDLTLEHETEHNKAYVKFIESAATKTNGYLWVDPAEISGPIVKGMKASGLKTADVSKILDTSLLEELKEG</sequence>
<feature type="chain" id="PRO_5039003856" description="Thiamine pyrimidine synthase" evidence="12">
    <location>
        <begin position="26"/>
        <end position="344"/>
    </location>
</feature>
<comment type="catalytic activity">
    <reaction evidence="11">
        <text>N(6)-(pyridoxal phosphate)-L-lysyl-[4-amino-5-hydroxymethyl-2-methylpyrimidine phosphate synthase] + L-histidyl-[4-amino-5-hydroxymethyl-2-methylpyrimidine phosphate synthase] + 2 Fe(3+) + 4 H2O = L-lysyl-[4-amino-5-hydroxymethyl-2-methylpyrimidine phosphate synthase] + (2S)-2-amino-5-hydroxy-4-oxopentanoyl-[4-amino-5-hydroxymethyl-2-methylpyrimidine phosphate synthase] + 4-amino-2-methyl-5-(phosphooxymethyl)pyrimidine + 3-oxopropanoate + 2 Fe(2+) + 2 H(+)</text>
        <dbReference type="Rhea" id="RHEA:65756"/>
        <dbReference type="Rhea" id="RHEA-COMP:16892"/>
        <dbReference type="Rhea" id="RHEA-COMP:16893"/>
        <dbReference type="Rhea" id="RHEA-COMP:16894"/>
        <dbReference type="Rhea" id="RHEA-COMP:16895"/>
        <dbReference type="ChEBI" id="CHEBI:15377"/>
        <dbReference type="ChEBI" id="CHEBI:15378"/>
        <dbReference type="ChEBI" id="CHEBI:29033"/>
        <dbReference type="ChEBI" id="CHEBI:29034"/>
        <dbReference type="ChEBI" id="CHEBI:29969"/>
        <dbReference type="ChEBI" id="CHEBI:29979"/>
        <dbReference type="ChEBI" id="CHEBI:33190"/>
        <dbReference type="ChEBI" id="CHEBI:58354"/>
        <dbReference type="ChEBI" id="CHEBI:143915"/>
        <dbReference type="ChEBI" id="CHEBI:157692"/>
    </reaction>
    <physiologicalReaction direction="left-to-right" evidence="11">
        <dbReference type="Rhea" id="RHEA:65757"/>
    </physiologicalReaction>
</comment>
<evidence type="ECO:0000256" key="11">
    <source>
        <dbReference type="ARBA" id="ARBA00048179"/>
    </source>
</evidence>
<dbReference type="InterPro" id="IPR006311">
    <property type="entry name" value="TAT_signal"/>
</dbReference>
<dbReference type="AlphaFoldDB" id="A0A545APG8"/>
<dbReference type="Gene3D" id="3.40.190.10">
    <property type="entry name" value="Periplasmic binding protein-like II"/>
    <property type="match status" value="2"/>
</dbReference>
<reference evidence="14 15" key="1">
    <citation type="submission" date="2019-07" db="EMBL/GenBank/DDBJ databases">
        <title>Cryptosporangium phraense sp. nov., isolated from plant litter.</title>
        <authorList>
            <person name="Suriyachadkun C."/>
        </authorList>
    </citation>
    <scope>NUCLEOTIDE SEQUENCE [LARGE SCALE GENOMIC DNA]</scope>
    <source>
        <strain evidence="14 15">A-T 5661</strain>
    </source>
</reference>
<keyword evidence="12" id="KW-0732">Signal</keyword>
<keyword evidence="6" id="KW-0479">Metal-binding</keyword>
<dbReference type="Pfam" id="PF09084">
    <property type="entry name" value="NMT1"/>
    <property type="match status" value="1"/>
</dbReference>
<name>A0A545APG8_9ACTN</name>
<evidence type="ECO:0000256" key="7">
    <source>
        <dbReference type="ARBA" id="ARBA00022898"/>
    </source>
</evidence>
<dbReference type="InterPro" id="IPR027939">
    <property type="entry name" value="NMT1/THI5"/>
</dbReference>